<gene>
    <name evidence="5" type="ORF">R3Q16_33125</name>
</gene>
<dbReference type="InterPro" id="IPR040442">
    <property type="entry name" value="Pyrv_kinase-like_dom_sf"/>
</dbReference>
<accession>A0ABU4C4L9</accession>
<evidence type="ECO:0000256" key="3">
    <source>
        <dbReference type="ARBA" id="ARBA00023239"/>
    </source>
</evidence>
<evidence type="ECO:0000256" key="2">
    <source>
        <dbReference type="ARBA" id="ARBA00022723"/>
    </source>
</evidence>
<organism evidence="5 6">
    <name type="scientific">Rhodococcus globerulus</name>
    <dbReference type="NCBI Taxonomy" id="33008"/>
    <lineage>
        <taxon>Bacteria</taxon>
        <taxon>Bacillati</taxon>
        <taxon>Actinomycetota</taxon>
        <taxon>Actinomycetes</taxon>
        <taxon>Mycobacteriales</taxon>
        <taxon>Nocardiaceae</taxon>
        <taxon>Rhodococcus</taxon>
    </lineage>
</organism>
<keyword evidence="6" id="KW-1185">Reference proteome</keyword>
<proteinExistence type="inferred from homology"/>
<dbReference type="SUPFAM" id="SSF51621">
    <property type="entry name" value="Phosphoenolpyruvate/pyruvate domain"/>
    <property type="match status" value="1"/>
</dbReference>
<evidence type="ECO:0000259" key="4">
    <source>
        <dbReference type="Pfam" id="PF03328"/>
    </source>
</evidence>
<dbReference type="InterPro" id="IPR005000">
    <property type="entry name" value="Aldolase/citrate-lyase_domain"/>
</dbReference>
<evidence type="ECO:0000256" key="1">
    <source>
        <dbReference type="ARBA" id="ARBA00005568"/>
    </source>
</evidence>
<comment type="similarity">
    <text evidence="1">Belongs to the HpcH/HpaI aldolase family.</text>
</comment>
<dbReference type="InterPro" id="IPR050251">
    <property type="entry name" value="HpcH-HpaI_aldolase"/>
</dbReference>
<keyword evidence="3 5" id="KW-0456">Lyase</keyword>
<dbReference type="InterPro" id="IPR015813">
    <property type="entry name" value="Pyrv/PenolPyrv_kinase-like_dom"/>
</dbReference>
<sequence length="254" mass="26751">MRDNVLLSRLRRGEVSVASFLTVPDPFVAELMAQSQMDALIVDTEHSPMSSEQLHGVLTALHPSDSTVIVRVADKSDVYIKQALDLGAEGVLVPGVSSRSDCEAVVASSLYAPRGSRGFGPRRASRLYGSRADYLTRANDNVAVIAMVEDVAGVDAIEEIVTVDGLSAIFVGVGDLAVSMGYILNPGAAEVEEAVSAVARSCASHNVPFGVFTGTEVAARQWISQGALLVTLGSDLGYIDAGIARTRDARANLF</sequence>
<dbReference type="PANTHER" id="PTHR30502:SF0">
    <property type="entry name" value="PHOSPHOENOLPYRUVATE CARBOXYLASE FAMILY PROTEIN"/>
    <property type="match status" value="1"/>
</dbReference>
<name>A0ABU4C4L9_RHOGO</name>
<evidence type="ECO:0000313" key="5">
    <source>
        <dbReference type="EMBL" id="MDV6271454.1"/>
    </source>
</evidence>
<dbReference type="PANTHER" id="PTHR30502">
    <property type="entry name" value="2-KETO-3-DEOXY-L-RHAMNONATE ALDOLASE"/>
    <property type="match status" value="1"/>
</dbReference>
<evidence type="ECO:0000313" key="6">
    <source>
        <dbReference type="Proteomes" id="UP001185927"/>
    </source>
</evidence>
<dbReference type="Pfam" id="PF03328">
    <property type="entry name" value="HpcH_HpaI"/>
    <property type="match status" value="1"/>
</dbReference>
<keyword evidence="2" id="KW-0479">Metal-binding</keyword>
<feature type="domain" description="HpcH/HpaI aldolase/citrate lyase" evidence="4">
    <location>
        <begin position="20"/>
        <end position="237"/>
    </location>
</feature>
<dbReference type="GO" id="GO:0016829">
    <property type="term" value="F:lyase activity"/>
    <property type="evidence" value="ECO:0007669"/>
    <property type="project" value="UniProtKB-KW"/>
</dbReference>
<protein>
    <submittedName>
        <fullName evidence="5">Aldolase/citrate lyase family protein</fullName>
    </submittedName>
</protein>
<dbReference type="Gene3D" id="3.20.20.60">
    <property type="entry name" value="Phosphoenolpyruvate-binding domains"/>
    <property type="match status" value="1"/>
</dbReference>
<comment type="caution">
    <text evidence="5">The sequence shown here is derived from an EMBL/GenBank/DDBJ whole genome shotgun (WGS) entry which is preliminary data.</text>
</comment>
<dbReference type="RefSeq" id="WP_317545910.1">
    <property type="nucleotide sequence ID" value="NZ_JAWLKB010000047.1"/>
</dbReference>
<dbReference type="EMBL" id="JAWLKB010000047">
    <property type="protein sequence ID" value="MDV6271454.1"/>
    <property type="molecule type" value="Genomic_DNA"/>
</dbReference>
<dbReference type="Proteomes" id="UP001185927">
    <property type="component" value="Unassembled WGS sequence"/>
</dbReference>
<reference evidence="5 6" key="1">
    <citation type="submission" date="2023-10" db="EMBL/GenBank/DDBJ databases">
        <title>Development of a sustainable strategy for remediation of hydrocarbon-contaminated territories based on the waste exchange concept.</title>
        <authorList>
            <person name="Krivoruchko A."/>
        </authorList>
    </citation>
    <scope>NUCLEOTIDE SEQUENCE [LARGE SCALE GENOMIC DNA]</scope>
    <source>
        <strain evidence="5 6">IEGM 1203</strain>
    </source>
</reference>